<keyword evidence="5" id="KW-1185">Reference proteome</keyword>
<dbReference type="EMBL" id="JAAAMV010000011">
    <property type="protein sequence ID" value="NBD25266.1"/>
    <property type="molecule type" value="Genomic_DNA"/>
</dbReference>
<accession>A0ABW9XRT5</accession>
<comment type="function">
    <text evidence="1">Catalyzes the hydrolysis of futalosine (FL) to dehypoxanthine futalosine (DHFL) and hypoxanthine, a step in the biosynthesis of menaquinone (MK, vitamin K2).</text>
</comment>
<dbReference type="CDD" id="cd17766">
    <property type="entry name" value="futalosine_nucleosidase_MqnB"/>
    <property type="match status" value="1"/>
</dbReference>
<keyword evidence="1 4" id="KW-0378">Hydrolase</keyword>
<comment type="catalytic activity">
    <reaction evidence="1">
        <text>futalosine + H2O = dehypoxanthine futalosine + hypoxanthine</text>
        <dbReference type="Rhea" id="RHEA:25904"/>
        <dbReference type="ChEBI" id="CHEBI:15377"/>
        <dbReference type="ChEBI" id="CHEBI:17368"/>
        <dbReference type="ChEBI" id="CHEBI:58863"/>
        <dbReference type="ChEBI" id="CHEBI:58864"/>
        <dbReference type="EC" id="3.2.2.26"/>
    </reaction>
</comment>
<keyword evidence="4" id="KW-0326">Glycosidase</keyword>
<reference evidence="4 5" key="1">
    <citation type="submission" date="2020-01" db="EMBL/GenBank/DDBJ databases">
        <title>Paenibacillus soybeanensis sp. nov. isolated from the nodules of soybean (Glycine max(L.) Merr).</title>
        <authorList>
            <person name="Wang H."/>
        </authorList>
    </citation>
    <scope>NUCLEOTIDE SEQUENCE [LARGE SCALE GENOMIC DNA]</scope>
    <source>
        <strain evidence="4 5">T1</strain>
    </source>
</reference>
<dbReference type="PANTHER" id="PTHR46832:SF2">
    <property type="entry name" value="FUTALOSINE HYDROLASE"/>
    <property type="match status" value="1"/>
</dbReference>
<dbReference type="HAMAP" id="MF_00991">
    <property type="entry name" value="MqnB"/>
    <property type="match status" value="1"/>
</dbReference>
<dbReference type="NCBIfam" id="NF006087">
    <property type="entry name" value="PRK08236.1"/>
    <property type="match status" value="1"/>
</dbReference>
<dbReference type="Proteomes" id="UP000665561">
    <property type="component" value="Unassembled WGS sequence"/>
</dbReference>
<gene>
    <name evidence="1" type="primary">mqnB</name>
    <name evidence="4" type="ORF">GT019_15385</name>
</gene>
<dbReference type="InterPro" id="IPR019963">
    <property type="entry name" value="FL_hydrolase_MqnB"/>
</dbReference>
<dbReference type="GO" id="GO:0016798">
    <property type="term" value="F:hydrolase activity, acting on glycosyl bonds"/>
    <property type="evidence" value="ECO:0007669"/>
    <property type="project" value="UniProtKB-KW"/>
</dbReference>
<evidence type="ECO:0000313" key="4">
    <source>
        <dbReference type="EMBL" id="NBD25266.1"/>
    </source>
</evidence>
<evidence type="ECO:0000313" key="5">
    <source>
        <dbReference type="Proteomes" id="UP000665561"/>
    </source>
</evidence>
<evidence type="ECO:0000256" key="2">
    <source>
        <dbReference type="NCBIfam" id="TIGR03664"/>
    </source>
</evidence>
<evidence type="ECO:0000256" key="1">
    <source>
        <dbReference type="HAMAP-Rule" id="MF_00991"/>
    </source>
</evidence>
<dbReference type="InterPro" id="IPR000845">
    <property type="entry name" value="Nucleoside_phosphorylase_d"/>
</dbReference>
<protein>
    <recommendedName>
        <fullName evidence="1 2">Futalosine hydrolase</fullName>
        <shortName evidence="1">FL hydrolase</shortName>
        <ecNumber evidence="1 2">3.2.2.26</ecNumber>
    </recommendedName>
    <alternativeName>
        <fullName evidence="1">Futalosine nucleosidase</fullName>
    </alternativeName>
    <alternativeName>
        <fullName evidence="1">Menaquinone biosynthetic enzyme MqnB</fullName>
    </alternativeName>
</protein>
<dbReference type="PANTHER" id="PTHR46832">
    <property type="entry name" value="5'-METHYLTHIOADENOSINE/S-ADENOSYLHOMOCYSTEINE NUCLEOSIDASE"/>
    <property type="match status" value="1"/>
</dbReference>
<sequence length="278" mass="27160">MRLTENIIRGRVLVVTAVDAEREAVLRGLGHDDRFHVVAAGVGPAAAAAGTALALAAGGSAAGDATDGDAADTAEDRPGGVEWLLGSTAFSSLEAAGLAAPASADNGASRAHAGAGYALVVSAGIAGGFAGRAPVGSLVVAGEIVAADLGAETADGFASVDELGFGSARVEVDARLAGPLAAGIAAAGLKVSTGPVLTVSTATGSAATAAEHERRVPGAAAEAMEGFGVATAAKQFGLPALELRAISNVVGPRNRDAWRIGDALKALERASQILKEVL</sequence>
<dbReference type="InterPro" id="IPR035994">
    <property type="entry name" value="Nucleoside_phosphorylase_sf"/>
</dbReference>
<name>A0ABW9XRT5_9BACL</name>
<comment type="pathway">
    <text evidence="1">Quinol/quinone metabolism; menaquinone biosynthesis.</text>
</comment>
<dbReference type="NCBIfam" id="TIGR03664">
    <property type="entry name" value="fut_nucase"/>
    <property type="match status" value="1"/>
</dbReference>
<evidence type="ECO:0000259" key="3">
    <source>
        <dbReference type="Pfam" id="PF01048"/>
    </source>
</evidence>
<comment type="similarity">
    <text evidence="1">Belongs to the PNP/UDP phosphorylase family. Futalosine hydrolase subfamily.</text>
</comment>
<comment type="caution">
    <text evidence="4">The sequence shown here is derived from an EMBL/GenBank/DDBJ whole genome shotgun (WGS) entry which is preliminary data.</text>
</comment>
<keyword evidence="1" id="KW-0474">Menaquinone biosynthesis</keyword>
<dbReference type="RefSeq" id="WP_161744132.1">
    <property type="nucleotide sequence ID" value="NZ_JAAAMV010000011.1"/>
</dbReference>
<proteinExistence type="inferred from homology"/>
<dbReference type="SUPFAM" id="SSF53167">
    <property type="entry name" value="Purine and uridine phosphorylases"/>
    <property type="match status" value="1"/>
</dbReference>
<dbReference type="Gene3D" id="3.40.50.1580">
    <property type="entry name" value="Nucleoside phosphorylase domain"/>
    <property type="match status" value="1"/>
</dbReference>
<dbReference type="EC" id="3.2.2.26" evidence="1 2"/>
<feature type="domain" description="Nucleoside phosphorylase" evidence="3">
    <location>
        <begin position="114"/>
        <end position="276"/>
    </location>
</feature>
<dbReference type="Pfam" id="PF01048">
    <property type="entry name" value="PNP_UDP_1"/>
    <property type="match status" value="1"/>
</dbReference>
<organism evidence="4 5">
    <name type="scientific">Paenibacillus glycinis</name>
    <dbReference type="NCBI Taxonomy" id="2697035"/>
    <lineage>
        <taxon>Bacteria</taxon>
        <taxon>Bacillati</taxon>
        <taxon>Bacillota</taxon>
        <taxon>Bacilli</taxon>
        <taxon>Bacillales</taxon>
        <taxon>Paenibacillaceae</taxon>
        <taxon>Paenibacillus</taxon>
    </lineage>
</organism>